<accession>A0A4S4LRT0</accession>
<organism evidence="2 3">
    <name type="scientific">Bondarzewia mesenterica</name>
    <dbReference type="NCBI Taxonomy" id="1095465"/>
    <lineage>
        <taxon>Eukaryota</taxon>
        <taxon>Fungi</taxon>
        <taxon>Dikarya</taxon>
        <taxon>Basidiomycota</taxon>
        <taxon>Agaricomycotina</taxon>
        <taxon>Agaricomycetes</taxon>
        <taxon>Russulales</taxon>
        <taxon>Bondarzewiaceae</taxon>
        <taxon>Bondarzewia</taxon>
    </lineage>
</organism>
<evidence type="ECO:0000313" key="2">
    <source>
        <dbReference type="EMBL" id="THH15074.1"/>
    </source>
</evidence>
<feature type="region of interest" description="Disordered" evidence="1">
    <location>
        <begin position="147"/>
        <end position="188"/>
    </location>
</feature>
<name>A0A4S4LRT0_9AGAM</name>
<comment type="caution">
    <text evidence="2">The sequence shown here is derived from an EMBL/GenBank/DDBJ whole genome shotgun (WGS) entry which is preliminary data.</text>
</comment>
<feature type="region of interest" description="Disordered" evidence="1">
    <location>
        <begin position="102"/>
        <end position="129"/>
    </location>
</feature>
<protein>
    <submittedName>
        <fullName evidence="2">Uncharacterized protein</fullName>
    </submittedName>
</protein>
<dbReference type="AlphaFoldDB" id="A0A4S4LRT0"/>
<reference evidence="2 3" key="1">
    <citation type="submission" date="2019-02" db="EMBL/GenBank/DDBJ databases">
        <title>Genome sequencing of the rare red list fungi Bondarzewia mesenterica.</title>
        <authorList>
            <person name="Buettner E."/>
            <person name="Kellner H."/>
        </authorList>
    </citation>
    <scope>NUCLEOTIDE SEQUENCE [LARGE SCALE GENOMIC DNA]</scope>
    <source>
        <strain evidence="2 3">DSM 108281</strain>
    </source>
</reference>
<gene>
    <name evidence="2" type="ORF">EW146_g5346</name>
</gene>
<dbReference type="Proteomes" id="UP000310158">
    <property type="component" value="Unassembled WGS sequence"/>
</dbReference>
<feature type="compositionally biased region" description="Basic and acidic residues" evidence="1">
    <location>
        <begin position="151"/>
        <end position="188"/>
    </location>
</feature>
<evidence type="ECO:0000256" key="1">
    <source>
        <dbReference type="SAM" id="MobiDB-lite"/>
    </source>
</evidence>
<feature type="compositionally biased region" description="Basic and acidic residues" evidence="1">
    <location>
        <begin position="109"/>
        <end position="125"/>
    </location>
</feature>
<sequence length="188" mass="20513">MLPLSSLPEEEIMLSIVFMDEDLLIIIHFKVGKAKGDDDMDDDDSLSSILIAQNPEYIEGTPTYVLKSIMDFAKADKMAIGLCLQVKLVVEEVWQKIGRNSEAGSKANGKADGEANSDGKVRSDEEANGELDIEHLLIAEANRELYNGDGQKGEEAPKEIRPFNMKKVDSASKDKAGEAKAKETAGPE</sequence>
<proteinExistence type="predicted"/>
<evidence type="ECO:0000313" key="3">
    <source>
        <dbReference type="Proteomes" id="UP000310158"/>
    </source>
</evidence>
<keyword evidence="3" id="KW-1185">Reference proteome</keyword>
<dbReference type="EMBL" id="SGPL01000231">
    <property type="protein sequence ID" value="THH15074.1"/>
    <property type="molecule type" value="Genomic_DNA"/>
</dbReference>